<proteinExistence type="predicted"/>
<evidence type="ECO:0000313" key="2">
    <source>
        <dbReference type="EMBL" id="MBX58810.1"/>
    </source>
</evidence>
<evidence type="ECO:0000256" key="1">
    <source>
        <dbReference type="SAM" id="MobiDB-lite"/>
    </source>
</evidence>
<sequence length="51" mass="6004">MAIQKMHGITHKKIKEIKKEKRKKNKSQISPKSERNASWVQNEKSLLQGFI</sequence>
<feature type="region of interest" description="Disordered" evidence="1">
    <location>
        <begin position="1"/>
        <end position="38"/>
    </location>
</feature>
<feature type="compositionally biased region" description="Basic residues" evidence="1">
    <location>
        <begin position="8"/>
        <end position="26"/>
    </location>
</feature>
<accession>A0A2P2PVP1</accession>
<dbReference type="AlphaFoldDB" id="A0A2P2PVP1"/>
<reference evidence="2" key="1">
    <citation type="submission" date="2018-02" db="EMBL/GenBank/DDBJ databases">
        <title>Rhizophora mucronata_Transcriptome.</title>
        <authorList>
            <person name="Meera S.P."/>
            <person name="Sreeshan A."/>
            <person name="Augustine A."/>
        </authorList>
    </citation>
    <scope>NUCLEOTIDE SEQUENCE</scope>
    <source>
        <tissue evidence="2">Leaf</tissue>
    </source>
</reference>
<name>A0A2P2PVP1_RHIMU</name>
<feature type="compositionally biased region" description="Polar residues" evidence="1">
    <location>
        <begin position="27"/>
        <end position="38"/>
    </location>
</feature>
<protein>
    <submittedName>
        <fullName evidence="2">Uncharacterized protein</fullName>
    </submittedName>
</protein>
<organism evidence="2">
    <name type="scientific">Rhizophora mucronata</name>
    <name type="common">Asiatic mangrove</name>
    <dbReference type="NCBI Taxonomy" id="61149"/>
    <lineage>
        <taxon>Eukaryota</taxon>
        <taxon>Viridiplantae</taxon>
        <taxon>Streptophyta</taxon>
        <taxon>Embryophyta</taxon>
        <taxon>Tracheophyta</taxon>
        <taxon>Spermatophyta</taxon>
        <taxon>Magnoliopsida</taxon>
        <taxon>eudicotyledons</taxon>
        <taxon>Gunneridae</taxon>
        <taxon>Pentapetalae</taxon>
        <taxon>rosids</taxon>
        <taxon>fabids</taxon>
        <taxon>Malpighiales</taxon>
        <taxon>Rhizophoraceae</taxon>
        <taxon>Rhizophora</taxon>
    </lineage>
</organism>
<dbReference type="EMBL" id="GGEC01078326">
    <property type="protein sequence ID" value="MBX58810.1"/>
    <property type="molecule type" value="Transcribed_RNA"/>
</dbReference>